<evidence type="ECO:0008006" key="5">
    <source>
        <dbReference type="Google" id="ProtNLM"/>
    </source>
</evidence>
<organism evidence="3 4">
    <name type="scientific">Rothia santali</name>
    <dbReference type="NCBI Taxonomy" id="2949643"/>
    <lineage>
        <taxon>Bacteria</taxon>
        <taxon>Bacillati</taxon>
        <taxon>Actinomycetota</taxon>
        <taxon>Actinomycetes</taxon>
        <taxon>Micrococcales</taxon>
        <taxon>Micrococcaceae</taxon>
        <taxon>Rothia</taxon>
    </lineage>
</organism>
<protein>
    <recommendedName>
        <fullName evidence="5">Holin</fullName>
    </recommendedName>
</protein>
<comment type="caution">
    <text evidence="3">The sequence shown here is derived from an EMBL/GenBank/DDBJ whole genome shotgun (WGS) entry which is preliminary data.</text>
</comment>
<keyword evidence="2" id="KW-0812">Transmembrane</keyword>
<dbReference type="Proteomes" id="UP001139502">
    <property type="component" value="Unassembled WGS sequence"/>
</dbReference>
<keyword evidence="2" id="KW-1133">Transmembrane helix</keyword>
<evidence type="ECO:0000256" key="2">
    <source>
        <dbReference type="SAM" id="Phobius"/>
    </source>
</evidence>
<feature type="transmembrane region" description="Helical" evidence="2">
    <location>
        <begin position="16"/>
        <end position="36"/>
    </location>
</feature>
<feature type="region of interest" description="Disordered" evidence="1">
    <location>
        <begin position="84"/>
        <end position="133"/>
    </location>
</feature>
<proteinExistence type="predicted"/>
<dbReference type="RefSeq" id="WP_254165263.1">
    <property type="nucleotide sequence ID" value="NZ_JANAFB010000006.1"/>
</dbReference>
<accession>A0A9X2HGB0</accession>
<reference evidence="3" key="1">
    <citation type="submission" date="2022-06" db="EMBL/GenBank/DDBJ databases">
        <title>Rothia sp. isolated from sandalwood seedling.</title>
        <authorList>
            <person name="Tuikhar N."/>
            <person name="Kirdat K."/>
            <person name="Thorat V."/>
            <person name="Swetha P."/>
            <person name="Padma S."/>
            <person name="Sundararaj R."/>
            <person name="Yadav A."/>
        </authorList>
    </citation>
    <scope>NUCLEOTIDE SEQUENCE</scope>
    <source>
        <strain evidence="3">AR01</strain>
    </source>
</reference>
<name>A0A9X2HGB0_9MICC</name>
<evidence type="ECO:0000313" key="4">
    <source>
        <dbReference type="Proteomes" id="UP001139502"/>
    </source>
</evidence>
<dbReference type="EMBL" id="JANAFB010000006">
    <property type="protein sequence ID" value="MCP3425191.1"/>
    <property type="molecule type" value="Genomic_DNA"/>
</dbReference>
<keyword evidence="4" id="KW-1185">Reference proteome</keyword>
<evidence type="ECO:0000256" key="1">
    <source>
        <dbReference type="SAM" id="MobiDB-lite"/>
    </source>
</evidence>
<keyword evidence="2" id="KW-0472">Membrane</keyword>
<gene>
    <name evidence="3" type="ORF">NBM05_03900</name>
</gene>
<evidence type="ECO:0000313" key="3">
    <source>
        <dbReference type="EMBL" id="MCP3425191.1"/>
    </source>
</evidence>
<sequence length="133" mass="14019">MNLLNEIIPDQYRKPVYAAFAVIGAVLGTIQVIYGGAGPEWVDAALNAYAYVGTALGFTAAANVLNGKPTPPVTQVDEDLPMIESDYEADNREPEVAETGATVPDAPLTDEPVGSDELENLTVAAPYDGRHTA</sequence>
<dbReference type="AlphaFoldDB" id="A0A9X2HGB0"/>
<feature type="transmembrane region" description="Helical" evidence="2">
    <location>
        <begin position="48"/>
        <end position="65"/>
    </location>
</feature>